<dbReference type="AlphaFoldDB" id="A0A813VJV3"/>
<protein>
    <submittedName>
        <fullName evidence="1">Uncharacterized protein</fullName>
    </submittedName>
</protein>
<sequence length="93" mass="10994">MVFIKNFGFNFDRLLAQQAKVLIHLKIDRIVTLNYIDTQFSIFTHLIIDGGFLPNDNCYIRFSNKYKNADAALIFQYLGSSITHLYFFIDREY</sequence>
<name>A0A813VJV3_9BILA</name>
<dbReference type="EMBL" id="CAJNOO010000180">
    <property type="protein sequence ID" value="CAF0844418.1"/>
    <property type="molecule type" value="Genomic_DNA"/>
</dbReference>
<accession>A0A813VJV3</accession>
<dbReference type="EMBL" id="CAJOAX010000266">
    <property type="protein sequence ID" value="CAF3553919.1"/>
    <property type="molecule type" value="Genomic_DNA"/>
</dbReference>
<evidence type="ECO:0000313" key="3">
    <source>
        <dbReference type="Proteomes" id="UP000663882"/>
    </source>
</evidence>
<organism evidence="1 3">
    <name type="scientific">Rotaria sordida</name>
    <dbReference type="NCBI Taxonomy" id="392033"/>
    <lineage>
        <taxon>Eukaryota</taxon>
        <taxon>Metazoa</taxon>
        <taxon>Spiralia</taxon>
        <taxon>Gnathifera</taxon>
        <taxon>Rotifera</taxon>
        <taxon>Eurotatoria</taxon>
        <taxon>Bdelloidea</taxon>
        <taxon>Philodinida</taxon>
        <taxon>Philodinidae</taxon>
        <taxon>Rotaria</taxon>
    </lineage>
</organism>
<proteinExistence type="predicted"/>
<gene>
    <name evidence="2" type="ORF">OTI717_LOCUS4449</name>
    <name evidence="1" type="ORF">RFH988_LOCUS6118</name>
</gene>
<dbReference type="Proteomes" id="UP000663823">
    <property type="component" value="Unassembled WGS sequence"/>
</dbReference>
<dbReference type="Proteomes" id="UP000663882">
    <property type="component" value="Unassembled WGS sequence"/>
</dbReference>
<evidence type="ECO:0000313" key="1">
    <source>
        <dbReference type="EMBL" id="CAF0844418.1"/>
    </source>
</evidence>
<reference evidence="1" key="1">
    <citation type="submission" date="2021-02" db="EMBL/GenBank/DDBJ databases">
        <authorList>
            <person name="Nowell W R."/>
        </authorList>
    </citation>
    <scope>NUCLEOTIDE SEQUENCE</scope>
</reference>
<comment type="caution">
    <text evidence="1">The sequence shown here is derived from an EMBL/GenBank/DDBJ whole genome shotgun (WGS) entry which is preliminary data.</text>
</comment>
<evidence type="ECO:0000313" key="2">
    <source>
        <dbReference type="EMBL" id="CAF3553919.1"/>
    </source>
</evidence>